<name>A0A1E3AB55_9FIRM</name>
<keyword evidence="5 10" id="KW-0067">ATP-binding</keyword>
<comment type="catalytic activity">
    <reaction evidence="7">
        <text>Couples ATP hydrolysis with the unwinding of duplex DNA by translocating in the 3'-5' direction.</text>
        <dbReference type="EC" id="5.6.2.4"/>
    </reaction>
</comment>
<dbReference type="RefSeq" id="WP_069152098.1">
    <property type="nucleotide sequence ID" value="NZ_MCGH01000002.1"/>
</dbReference>
<evidence type="ECO:0000313" key="13">
    <source>
        <dbReference type="Proteomes" id="UP000094067"/>
    </source>
</evidence>
<feature type="binding site" evidence="10">
    <location>
        <begin position="26"/>
        <end position="33"/>
    </location>
    <ligand>
        <name>ATP</name>
        <dbReference type="ChEBI" id="CHEBI:30616"/>
    </ligand>
</feature>
<dbReference type="EC" id="5.6.2.4" evidence="8"/>
<dbReference type="GO" id="GO:0005524">
    <property type="term" value="F:ATP binding"/>
    <property type="evidence" value="ECO:0007669"/>
    <property type="project" value="UniProtKB-UniRule"/>
</dbReference>
<dbReference type="Proteomes" id="UP000094067">
    <property type="component" value="Unassembled WGS sequence"/>
</dbReference>
<dbReference type="InterPro" id="IPR027417">
    <property type="entry name" value="P-loop_NTPase"/>
</dbReference>
<keyword evidence="2 10" id="KW-0547">Nucleotide-binding</keyword>
<evidence type="ECO:0000256" key="5">
    <source>
        <dbReference type="ARBA" id="ARBA00022840"/>
    </source>
</evidence>
<evidence type="ECO:0000259" key="11">
    <source>
        <dbReference type="PROSITE" id="PS51198"/>
    </source>
</evidence>
<keyword evidence="4 10" id="KW-0347">Helicase</keyword>
<dbReference type="InterPro" id="IPR014016">
    <property type="entry name" value="UvrD-like_ATP-bd"/>
</dbReference>
<evidence type="ECO:0000256" key="2">
    <source>
        <dbReference type="ARBA" id="ARBA00022741"/>
    </source>
</evidence>
<comment type="catalytic activity">
    <reaction evidence="9">
        <text>ATP + H2O = ADP + phosphate + H(+)</text>
        <dbReference type="Rhea" id="RHEA:13065"/>
        <dbReference type="ChEBI" id="CHEBI:15377"/>
        <dbReference type="ChEBI" id="CHEBI:15378"/>
        <dbReference type="ChEBI" id="CHEBI:30616"/>
        <dbReference type="ChEBI" id="CHEBI:43474"/>
        <dbReference type="ChEBI" id="CHEBI:456216"/>
        <dbReference type="EC" id="5.6.2.4"/>
    </reaction>
</comment>
<comment type="caution">
    <text evidence="12">The sequence shown here is derived from an EMBL/GenBank/DDBJ whole genome shotgun (WGS) entry which is preliminary data.</text>
</comment>
<dbReference type="GO" id="GO:0043138">
    <property type="term" value="F:3'-5' DNA helicase activity"/>
    <property type="evidence" value="ECO:0007669"/>
    <property type="project" value="UniProtKB-EC"/>
</dbReference>
<evidence type="ECO:0000256" key="8">
    <source>
        <dbReference type="ARBA" id="ARBA00034808"/>
    </source>
</evidence>
<dbReference type="GO" id="GO:0005829">
    <property type="term" value="C:cytosol"/>
    <property type="evidence" value="ECO:0007669"/>
    <property type="project" value="TreeGrafter"/>
</dbReference>
<dbReference type="AlphaFoldDB" id="A0A1E3AB55"/>
<dbReference type="Pfam" id="PF13361">
    <property type="entry name" value="UvrD_C"/>
    <property type="match status" value="1"/>
</dbReference>
<dbReference type="Gene3D" id="1.10.10.160">
    <property type="match status" value="1"/>
</dbReference>
<dbReference type="InterPro" id="IPR014017">
    <property type="entry name" value="DNA_helicase_UvrD-like_C"/>
</dbReference>
<keyword evidence="6" id="KW-0413">Isomerase</keyword>
<reference evidence="12 13" key="1">
    <citation type="submission" date="2016-07" db="EMBL/GenBank/DDBJ databases">
        <title>Characterization of isolates of Eisenbergiella tayi derived from blood cultures, using whole genome sequencing.</title>
        <authorList>
            <person name="Burdz T."/>
            <person name="Wiebe D."/>
            <person name="Huynh C."/>
            <person name="Bernard K."/>
        </authorList>
    </citation>
    <scope>NUCLEOTIDE SEQUENCE [LARGE SCALE GENOMIC DNA]</scope>
    <source>
        <strain evidence="12 13">NML 110608</strain>
    </source>
</reference>
<dbReference type="InterPro" id="IPR013986">
    <property type="entry name" value="DExx_box_DNA_helicase_dom_sf"/>
</dbReference>
<organism evidence="12 13">
    <name type="scientific">Eisenbergiella tayi</name>
    <dbReference type="NCBI Taxonomy" id="1432052"/>
    <lineage>
        <taxon>Bacteria</taxon>
        <taxon>Bacillati</taxon>
        <taxon>Bacillota</taxon>
        <taxon>Clostridia</taxon>
        <taxon>Lachnospirales</taxon>
        <taxon>Lachnospiraceae</taxon>
        <taxon>Eisenbergiella</taxon>
    </lineage>
</organism>
<dbReference type="PROSITE" id="PS51198">
    <property type="entry name" value="UVRD_HELICASE_ATP_BIND"/>
    <property type="match status" value="1"/>
</dbReference>
<evidence type="ECO:0000256" key="3">
    <source>
        <dbReference type="ARBA" id="ARBA00022801"/>
    </source>
</evidence>
<dbReference type="PANTHER" id="PTHR11070:SF67">
    <property type="entry name" value="DNA 3'-5' HELICASE"/>
    <property type="match status" value="1"/>
</dbReference>
<dbReference type="SUPFAM" id="SSF52540">
    <property type="entry name" value="P-loop containing nucleoside triphosphate hydrolases"/>
    <property type="match status" value="1"/>
</dbReference>
<comment type="similarity">
    <text evidence="1">Belongs to the helicase family. UvrD subfamily.</text>
</comment>
<dbReference type="GO" id="GO:0016887">
    <property type="term" value="F:ATP hydrolysis activity"/>
    <property type="evidence" value="ECO:0007669"/>
    <property type="project" value="RHEA"/>
</dbReference>
<protein>
    <recommendedName>
        <fullName evidence="8">DNA 3'-5' helicase</fullName>
        <ecNumber evidence="8">5.6.2.4</ecNumber>
    </recommendedName>
</protein>
<dbReference type="CDD" id="cd17932">
    <property type="entry name" value="DEXQc_UvrD"/>
    <property type="match status" value="1"/>
</dbReference>
<dbReference type="Gene3D" id="3.40.50.300">
    <property type="entry name" value="P-loop containing nucleotide triphosphate hydrolases"/>
    <property type="match status" value="2"/>
</dbReference>
<evidence type="ECO:0000313" key="12">
    <source>
        <dbReference type="EMBL" id="ODM06003.1"/>
    </source>
</evidence>
<dbReference type="GO" id="GO:0003677">
    <property type="term" value="F:DNA binding"/>
    <property type="evidence" value="ECO:0007669"/>
    <property type="project" value="InterPro"/>
</dbReference>
<sequence length="594" mass="69568">MIDYKNMLNDEQYNICIDQSDLLVKACPGSGKTRTIIYKLAHNVELNPYSVRKLVAITYTNRAAEEINERIEALGIDTERIWAGTIHQFCLEWILRRFKVYKSSLSRGFTIADERKKQRYLEEIIQLSGQRFYWEDIKTGYTRELKLIETDKTKRTIIKKYHQVLVENTELDFELILALSHSILQDSPLAAQYIKDAIEMICIDEYQDTQDLQYAIIEDISNADSKKHIQINFFGDPNQAIYGTLGGIAKTLDEINDEFNFNDFKERSLIGCYRSTQRIVDFYSPFMVEPYDIVARGKVKNEKGIICYQKDILFSDIYDEIAKIIILNIKQGVKEKDICVLAPSWWLLYPFSSELQSRLPDIKFDAPDITPIKRDPMNLFYNISRLLLTEPNVKKFGYRRKIEADIISKINGEVNFNAITLTELDFLNLVNNSKKINDKGSLFIINSIKCLFETMKLNIEEHENLKIQYEDFIEKMNYRLGEPRFCLVDNIDTFRKMFKEKEGVLISTCHSVKGEEYETVIAFGLLFGKLPNIKIAKNKRDEEAKKLLYVIASRAKKNIYFFSEKGRTYCENWDTYDCYPTKQLFYNKNVIYDN</sequence>
<dbReference type="EMBL" id="MCGH01000002">
    <property type="protein sequence ID" value="ODM06003.1"/>
    <property type="molecule type" value="Genomic_DNA"/>
</dbReference>
<evidence type="ECO:0000256" key="6">
    <source>
        <dbReference type="ARBA" id="ARBA00023235"/>
    </source>
</evidence>
<evidence type="ECO:0000256" key="1">
    <source>
        <dbReference type="ARBA" id="ARBA00009922"/>
    </source>
</evidence>
<keyword evidence="3 10" id="KW-0378">Hydrolase</keyword>
<evidence type="ECO:0000256" key="10">
    <source>
        <dbReference type="PROSITE-ProRule" id="PRU00560"/>
    </source>
</evidence>
<dbReference type="GO" id="GO:0000725">
    <property type="term" value="P:recombinational repair"/>
    <property type="evidence" value="ECO:0007669"/>
    <property type="project" value="TreeGrafter"/>
</dbReference>
<dbReference type="PANTHER" id="PTHR11070">
    <property type="entry name" value="UVRD / RECB / PCRA DNA HELICASE FAMILY MEMBER"/>
    <property type="match status" value="1"/>
</dbReference>
<evidence type="ECO:0000256" key="7">
    <source>
        <dbReference type="ARBA" id="ARBA00034617"/>
    </source>
</evidence>
<proteinExistence type="inferred from homology"/>
<feature type="domain" description="UvrD-like helicase ATP-binding" evidence="11">
    <location>
        <begin position="5"/>
        <end position="276"/>
    </location>
</feature>
<dbReference type="Pfam" id="PF00580">
    <property type="entry name" value="UvrD-helicase"/>
    <property type="match status" value="1"/>
</dbReference>
<dbReference type="InterPro" id="IPR000212">
    <property type="entry name" value="DNA_helicase_UvrD/REP"/>
</dbReference>
<evidence type="ECO:0000256" key="4">
    <source>
        <dbReference type="ARBA" id="ARBA00022806"/>
    </source>
</evidence>
<accession>A0A1E3AB55</accession>
<evidence type="ECO:0000256" key="9">
    <source>
        <dbReference type="ARBA" id="ARBA00048988"/>
    </source>
</evidence>
<gene>
    <name evidence="12" type="primary">pcrA_2</name>
    <name evidence="12" type="ORF">BEI61_01892</name>
</gene>